<keyword evidence="2" id="KW-0238">DNA-binding</keyword>
<keyword evidence="3" id="KW-0804">Transcription</keyword>
<sequence length="148" mass="16059">MNQSQQIERDDGVASIPLLDVIASAGPGIENPFPLEIDHLPFPKRWLEDLGVPQSAARFLGARGDSMEPTILDGAICLADIRFQVPRIDGVYALIDGADVRIKRIARGWEGKIVLISDNERYSSETLAAPDAEALRIAGKIVWAGGKI</sequence>
<dbReference type="PANTHER" id="PTHR40661">
    <property type="match status" value="1"/>
</dbReference>
<evidence type="ECO:0000256" key="1">
    <source>
        <dbReference type="ARBA" id="ARBA00023015"/>
    </source>
</evidence>
<evidence type="ECO:0000259" key="4">
    <source>
        <dbReference type="Pfam" id="PF00717"/>
    </source>
</evidence>
<dbReference type="AlphaFoldDB" id="A0A0N0MC17"/>
<dbReference type="Proteomes" id="UP000037822">
    <property type="component" value="Unassembled WGS sequence"/>
</dbReference>
<accession>A0A0N0MC17</accession>
<dbReference type="GO" id="GO:0003677">
    <property type="term" value="F:DNA binding"/>
    <property type="evidence" value="ECO:0007669"/>
    <property type="project" value="UniProtKB-KW"/>
</dbReference>
<dbReference type="InterPro" id="IPR039418">
    <property type="entry name" value="LexA-like"/>
</dbReference>
<dbReference type="PANTHER" id="PTHR40661:SF3">
    <property type="entry name" value="FELS-1 PROPHAGE TRANSCRIPTIONAL REGULATOR"/>
    <property type="match status" value="1"/>
</dbReference>
<comment type="caution">
    <text evidence="5">The sequence shown here is derived from an EMBL/GenBank/DDBJ whole genome shotgun (WGS) entry which is preliminary data.</text>
</comment>
<dbReference type="EMBL" id="LGSZ01000040">
    <property type="protein sequence ID" value="KPH80557.1"/>
    <property type="molecule type" value="Genomic_DNA"/>
</dbReference>
<protein>
    <recommendedName>
        <fullName evidence="4">Peptidase S24/S26A/S26B/S26C domain-containing protein</fullName>
    </recommendedName>
</protein>
<evidence type="ECO:0000313" key="6">
    <source>
        <dbReference type="Proteomes" id="UP000037822"/>
    </source>
</evidence>
<dbReference type="Pfam" id="PF00717">
    <property type="entry name" value="Peptidase_S24"/>
    <property type="match status" value="1"/>
</dbReference>
<dbReference type="PATRIC" id="fig|1526658.3.peg.3903"/>
<dbReference type="InterPro" id="IPR036286">
    <property type="entry name" value="LexA/Signal_pep-like_sf"/>
</dbReference>
<evidence type="ECO:0000256" key="2">
    <source>
        <dbReference type="ARBA" id="ARBA00023125"/>
    </source>
</evidence>
<keyword evidence="1" id="KW-0805">Transcription regulation</keyword>
<dbReference type="InterPro" id="IPR015927">
    <property type="entry name" value="Peptidase_S24_S26A/B/C"/>
</dbReference>
<evidence type="ECO:0000313" key="5">
    <source>
        <dbReference type="EMBL" id="KPH80557.1"/>
    </source>
</evidence>
<dbReference type="CDD" id="cd06529">
    <property type="entry name" value="S24_LexA-like"/>
    <property type="match status" value="1"/>
</dbReference>
<organism evidence="5 6">
    <name type="scientific">Bosea vaviloviae</name>
    <dbReference type="NCBI Taxonomy" id="1526658"/>
    <lineage>
        <taxon>Bacteria</taxon>
        <taxon>Pseudomonadati</taxon>
        <taxon>Pseudomonadota</taxon>
        <taxon>Alphaproteobacteria</taxon>
        <taxon>Hyphomicrobiales</taxon>
        <taxon>Boseaceae</taxon>
        <taxon>Bosea</taxon>
    </lineage>
</organism>
<gene>
    <name evidence="5" type="ORF">AE618_12345</name>
</gene>
<name>A0A0N0MC17_9HYPH</name>
<dbReference type="Gene3D" id="2.10.109.10">
    <property type="entry name" value="Umud Fragment, subunit A"/>
    <property type="match status" value="1"/>
</dbReference>
<keyword evidence="6" id="KW-1185">Reference proteome</keyword>
<evidence type="ECO:0000256" key="3">
    <source>
        <dbReference type="ARBA" id="ARBA00023163"/>
    </source>
</evidence>
<dbReference type="SUPFAM" id="SSF51306">
    <property type="entry name" value="LexA/Signal peptidase"/>
    <property type="match status" value="1"/>
</dbReference>
<reference evidence="5 6" key="1">
    <citation type="submission" date="2015-07" db="EMBL/GenBank/DDBJ databases">
        <title>Whole genome sequencing of Bosea vaviloviae isolated from cave pool.</title>
        <authorList>
            <person name="Tan N.E.H."/>
            <person name="Lee Y.P."/>
            <person name="Gan H.M."/>
            <person name="Barton H."/>
            <person name="Savka M.A."/>
        </authorList>
    </citation>
    <scope>NUCLEOTIDE SEQUENCE [LARGE SCALE GENOMIC DNA]</scope>
    <source>
        <strain evidence="5 6">SD260</strain>
    </source>
</reference>
<feature type="domain" description="Peptidase S24/S26A/S26B/S26C" evidence="4">
    <location>
        <begin position="23"/>
        <end position="142"/>
    </location>
</feature>
<proteinExistence type="predicted"/>